<accession>A0ACB8BZ74</accession>
<sequence>MSQKIVICGAGFLGSNVARTLLSRATTSTRRLPLVQISSRHPQAVQNSLAALADLDHTRLLFPCSVDITKPETLARAFYGANVVVSLVGIMNGTPEEFERIQWEGAENVAHAARRANARLIHVSAIGADATSTTPYARTKAFGEYAVLDACPDATIIRPSIIFGPGDGFFNRFAQLSKFFPFMPVFGGGLSRFQPVYVGDIGRAIEIISRDDEVIQKEVCGRIIEAGGPDVFTYREIMKLVLKYTNRRRPIVSIPFAVGMLQGAVMERLPETLFTVTRAQVEQLKSDNIVSSSNLDQATFQDLIANHTSTHDPLRSVHDILPTYL</sequence>
<comment type="caution">
    <text evidence="1">The sequence shown here is derived from an EMBL/GenBank/DDBJ whole genome shotgun (WGS) entry which is preliminary data.</text>
</comment>
<proteinExistence type="predicted"/>
<gene>
    <name evidence="1" type="ORF">BV22DRAFT_61470</name>
</gene>
<name>A0ACB8BZ74_9AGAM</name>
<keyword evidence="2" id="KW-1185">Reference proteome</keyword>
<dbReference type="Proteomes" id="UP000790709">
    <property type="component" value="Unassembled WGS sequence"/>
</dbReference>
<protein>
    <submittedName>
        <fullName evidence="1">NAD(P)-binding protein</fullName>
    </submittedName>
</protein>
<reference evidence="1" key="1">
    <citation type="journal article" date="2021" name="New Phytol.">
        <title>Evolutionary innovations through gain and loss of genes in the ectomycorrhizal Boletales.</title>
        <authorList>
            <person name="Wu G."/>
            <person name="Miyauchi S."/>
            <person name="Morin E."/>
            <person name="Kuo A."/>
            <person name="Drula E."/>
            <person name="Varga T."/>
            <person name="Kohler A."/>
            <person name="Feng B."/>
            <person name="Cao Y."/>
            <person name="Lipzen A."/>
            <person name="Daum C."/>
            <person name="Hundley H."/>
            <person name="Pangilinan J."/>
            <person name="Johnson J."/>
            <person name="Barry K."/>
            <person name="LaButti K."/>
            <person name="Ng V."/>
            <person name="Ahrendt S."/>
            <person name="Min B."/>
            <person name="Choi I.G."/>
            <person name="Park H."/>
            <person name="Plett J.M."/>
            <person name="Magnuson J."/>
            <person name="Spatafora J.W."/>
            <person name="Nagy L.G."/>
            <person name="Henrissat B."/>
            <person name="Grigoriev I.V."/>
            <person name="Yang Z.L."/>
            <person name="Xu J."/>
            <person name="Martin F.M."/>
        </authorList>
    </citation>
    <scope>NUCLEOTIDE SEQUENCE</scope>
    <source>
        <strain evidence="1">KUC20120723A-06</strain>
    </source>
</reference>
<dbReference type="EMBL" id="MU266332">
    <property type="protein sequence ID" value="KAH7930391.1"/>
    <property type="molecule type" value="Genomic_DNA"/>
</dbReference>
<evidence type="ECO:0000313" key="1">
    <source>
        <dbReference type="EMBL" id="KAH7930391.1"/>
    </source>
</evidence>
<evidence type="ECO:0000313" key="2">
    <source>
        <dbReference type="Proteomes" id="UP000790709"/>
    </source>
</evidence>
<organism evidence="1 2">
    <name type="scientific">Leucogyrophana mollusca</name>
    <dbReference type="NCBI Taxonomy" id="85980"/>
    <lineage>
        <taxon>Eukaryota</taxon>
        <taxon>Fungi</taxon>
        <taxon>Dikarya</taxon>
        <taxon>Basidiomycota</taxon>
        <taxon>Agaricomycotina</taxon>
        <taxon>Agaricomycetes</taxon>
        <taxon>Agaricomycetidae</taxon>
        <taxon>Boletales</taxon>
        <taxon>Boletales incertae sedis</taxon>
        <taxon>Leucogyrophana</taxon>
    </lineage>
</organism>